<evidence type="ECO:0008006" key="3">
    <source>
        <dbReference type="Google" id="ProtNLM"/>
    </source>
</evidence>
<accession>A0A7X0RKM4</accession>
<comment type="caution">
    <text evidence="1">The sequence shown here is derived from an EMBL/GenBank/DDBJ whole genome shotgun (WGS) entry which is preliminary data.</text>
</comment>
<evidence type="ECO:0000313" key="1">
    <source>
        <dbReference type="EMBL" id="MBB6669096.1"/>
    </source>
</evidence>
<dbReference type="EMBL" id="JACJVP010000001">
    <property type="protein sequence ID" value="MBB6669096.1"/>
    <property type="molecule type" value="Genomic_DNA"/>
</dbReference>
<gene>
    <name evidence="1" type="ORF">H7C19_00185</name>
</gene>
<evidence type="ECO:0000313" key="2">
    <source>
        <dbReference type="Proteomes" id="UP000547209"/>
    </source>
</evidence>
<dbReference type="Pfam" id="PF22531">
    <property type="entry name" value="DUF7002"/>
    <property type="match status" value="1"/>
</dbReference>
<protein>
    <recommendedName>
        <fullName evidence="3">DUF4433 domain-containing protein</fullName>
    </recommendedName>
</protein>
<dbReference type="RefSeq" id="WP_185140543.1">
    <property type="nucleotide sequence ID" value="NZ_JACJVP010000001.1"/>
</dbReference>
<dbReference type="Proteomes" id="UP000547209">
    <property type="component" value="Unassembled WGS sequence"/>
</dbReference>
<sequence>MEHRRAEAVVADVTRAKGRKTLYHFTRGTNLPAMARRDALLSSYTLYPHEAGVRREKPLVLRDPECRATLNAHLRIPEHMIEAGYTLAEFRASLDRHVFFWPTVRDCRKMWETYSKREPEETFAILACDAHALLLNHYRAAKLSKYDSGSAPRFPHLCTYKKSPDMFLPLSEFGCVLQSNVPGKASEIREFLVEDKIINLVKYMQAVYVTDFRIVPENWRALAKPVETLWGR</sequence>
<dbReference type="InterPro" id="IPR054271">
    <property type="entry name" value="DUF7002"/>
</dbReference>
<dbReference type="AlphaFoldDB" id="A0A7X0RKM4"/>
<name>A0A7X0RKM4_9BACL</name>
<reference evidence="1 2" key="1">
    <citation type="submission" date="2020-08" db="EMBL/GenBank/DDBJ databases">
        <title>Cohnella phylogeny.</title>
        <authorList>
            <person name="Dunlap C."/>
        </authorList>
    </citation>
    <scope>NUCLEOTIDE SEQUENCE [LARGE SCALE GENOMIC DNA]</scope>
    <source>
        <strain evidence="1 2">DSM 28246</strain>
    </source>
</reference>
<organism evidence="1 2">
    <name type="scientific">Cohnella nanjingensis</name>
    <dbReference type="NCBI Taxonomy" id="1387779"/>
    <lineage>
        <taxon>Bacteria</taxon>
        <taxon>Bacillati</taxon>
        <taxon>Bacillota</taxon>
        <taxon>Bacilli</taxon>
        <taxon>Bacillales</taxon>
        <taxon>Paenibacillaceae</taxon>
        <taxon>Cohnella</taxon>
    </lineage>
</organism>
<proteinExistence type="predicted"/>
<keyword evidence="2" id="KW-1185">Reference proteome</keyword>